<dbReference type="AlphaFoldDB" id="A0AAE1URE4"/>
<dbReference type="Proteomes" id="UP001292094">
    <property type="component" value="Unassembled WGS sequence"/>
</dbReference>
<keyword evidence="2" id="KW-1185">Reference proteome</keyword>
<evidence type="ECO:0000313" key="1">
    <source>
        <dbReference type="EMBL" id="KAK4327499.1"/>
    </source>
</evidence>
<gene>
    <name evidence="1" type="ORF">Pmani_002054</name>
</gene>
<protein>
    <submittedName>
        <fullName evidence="1">Uncharacterized protein</fullName>
    </submittedName>
</protein>
<dbReference type="SUPFAM" id="SSF56219">
    <property type="entry name" value="DNase I-like"/>
    <property type="match status" value="1"/>
</dbReference>
<reference evidence="1" key="1">
    <citation type="submission" date="2023-11" db="EMBL/GenBank/DDBJ databases">
        <title>Genome assemblies of two species of porcelain crab, Petrolisthes cinctipes and Petrolisthes manimaculis (Anomura: Porcellanidae).</title>
        <authorList>
            <person name="Angst P."/>
        </authorList>
    </citation>
    <scope>NUCLEOTIDE SEQUENCE</scope>
    <source>
        <strain evidence="1">PB745_02</strain>
        <tissue evidence="1">Gill</tissue>
    </source>
</reference>
<proteinExistence type="predicted"/>
<dbReference type="InterPro" id="IPR036691">
    <property type="entry name" value="Endo/exonu/phosph_ase_sf"/>
</dbReference>
<accession>A0AAE1URE4</accession>
<sequence>MAKTLSVLETIDIAEQLPQITTRATSALPNKIDEDWETLCSESVSCRSWWLSGKPRKLSKVTACSTPTLSVNSTDRNSEATWHHNHHLTEEARSHHLTVLSANVRGLRTNIGDLTHNFILRHRTDIAVVTETWLTSEMESTFEGKYSVWLRFTRNPTLRNKTLHREACRSMSATSMWAQRKWENDLRSKLCGPGVGSKTWWSLIKERQADLFSTKMAVADPNSPPPQLAQECNQEITIVEVTQERMEHLLRAVDVRKVSGPD</sequence>
<evidence type="ECO:0000313" key="2">
    <source>
        <dbReference type="Proteomes" id="UP001292094"/>
    </source>
</evidence>
<dbReference type="EMBL" id="JAWZYT010000148">
    <property type="protein sequence ID" value="KAK4327499.1"/>
    <property type="molecule type" value="Genomic_DNA"/>
</dbReference>
<name>A0AAE1URE4_9EUCA</name>
<comment type="caution">
    <text evidence="1">The sequence shown here is derived from an EMBL/GenBank/DDBJ whole genome shotgun (WGS) entry which is preliminary data.</text>
</comment>
<organism evidence="1 2">
    <name type="scientific">Petrolisthes manimaculis</name>
    <dbReference type="NCBI Taxonomy" id="1843537"/>
    <lineage>
        <taxon>Eukaryota</taxon>
        <taxon>Metazoa</taxon>
        <taxon>Ecdysozoa</taxon>
        <taxon>Arthropoda</taxon>
        <taxon>Crustacea</taxon>
        <taxon>Multicrustacea</taxon>
        <taxon>Malacostraca</taxon>
        <taxon>Eumalacostraca</taxon>
        <taxon>Eucarida</taxon>
        <taxon>Decapoda</taxon>
        <taxon>Pleocyemata</taxon>
        <taxon>Anomura</taxon>
        <taxon>Galatheoidea</taxon>
        <taxon>Porcellanidae</taxon>
        <taxon>Petrolisthes</taxon>
    </lineage>
</organism>